<dbReference type="InterPro" id="IPR005467">
    <property type="entry name" value="His_kinase_dom"/>
</dbReference>
<dbReference type="InterPro" id="IPR000014">
    <property type="entry name" value="PAS"/>
</dbReference>
<keyword evidence="15" id="KW-1185">Reference proteome</keyword>
<dbReference type="FunFam" id="3.30.565.10:FF:000023">
    <property type="entry name" value="PAS domain-containing sensor histidine kinase"/>
    <property type="match status" value="1"/>
</dbReference>
<keyword evidence="9" id="KW-0067">ATP-binding</keyword>
<dbReference type="SUPFAM" id="SSF55785">
    <property type="entry name" value="PYP-like sensor domain (PAS domain)"/>
    <property type="match status" value="3"/>
</dbReference>
<feature type="domain" description="Histidine kinase" evidence="12">
    <location>
        <begin position="522"/>
        <end position="745"/>
    </location>
</feature>
<keyword evidence="5" id="KW-0597">Phosphoprotein</keyword>
<dbReference type="Pfam" id="PF02518">
    <property type="entry name" value="HATPase_c"/>
    <property type="match status" value="1"/>
</dbReference>
<protein>
    <recommendedName>
        <fullName evidence="3">histidine kinase</fullName>
        <ecNumber evidence="3">2.7.13.3</ecNumber>
    </recommendedName>
</protein>
<dbReference type="STRING" id="536227.Ccar_10095"/>
<evidence type="ECO:0000256" key="6">
    <source>
        <dbReference type="ARBA" id="ARBA00022679"/>
    </source>
</evidence>
<keyword evidence="7" id="KW-0547">Nucleotide-binding</keyword>
<dbReference type="PROSITE" id="PS50112">
    <property type="entry name" value="PAS"/>
    <property type="match status" value="1"/>
</dbReference>
<dbReference type="PANTHER" id="PTHR43047">
    <property type="entry name" value="TWO-COMPONENT HISTIDINE PROTEIN KINASE"/>
    <property type="match status" value="1"/>
</dbReference>
<comment type="catalytic activity">
    <reaction evidence="1">
        <text>ATP + protein L-histidine = ADP + protein N-phospho-L-histidine.</text>
        <dbReference type="EC" id="2.7.13.3"/>
    </reaction>
</comment>
<dbReference type="Gene3D" id="3.30.450.20">
    <property type="entry name" value="PAS domain"/>
    <property type="match status" value="4"/>
</dbReference>
<dbReference type="EC" id="2.7.13.3" evidence="3"/>
<dbReference type="SUPFAM" id="SSF55874">
    <property type="entry name" value="ATPase domain of HSP90 chaperone/DNA topoisomerase II/histidine kinase"/>
    <property type="match status" value="1"/>
</dbReference>
<keyword evidence="11" id="KW-0472">Membrane</keyword>
<dbReference type="GO" id="GO:0005886">
    <property type="term" value="C:plasma membrane"/>
    <property type="evidence" value="ECO:0007669"/>
    <property type="project" value="UniProtKB-SubCell"/>
</dbReference>
<evidence type="ECO:0000256" key="8">
    <source>
        <dbReference type="ARBA" id="ARBA00022777"/>
    </source>
</evidence>
<dbReference type="OrthoDB" id="9813394at2"/>
<dbReference type="AlphaFoldDB" id="C6PY50"/>
<dbReference type="GO" id="GO:0000155">
    <property type="term" value="F:phosphorelay sensor kinase activity"/>
    <property type="evidence" value="ECO:0007669"/>
    <property type="project" value="InterPro"/>
</dbReference>
<evidence type="ECO:0000256" key="2">
    <source>
        <dbReference type="ARBA" id="ARBA00004236"/>
    </source>
</evidence>
<dbReference type="eggNOG" id="COG2205">
    <property type="taxonomic scope" value="Bacteria"/>
</dbReference>
<keyword evidence="4" id="KW-1003">Cell membrane</keyword>
<evidence type="ECO:0000256" key="10">
    <source>
        <dbReference type="ARBA" id="ARBA00023012"/>
    </source>
</evidence>
<dbReference type="CDD" id="cd00082">
    <property type="entry name" value="HisKA"/>
    <property type="match status" value="1"/>
</dbReference>
<dbReference type="InterPro" id="IPR004358">
    <property type="entry name" value="Sig_transdc_His_kin-like_C"/>
</dbReference>
<feature type="domain" description="PAS" evidence="13">
    <location>
        <begin position="1"/>
        <end position="45"/>
    </location>
</feature>
<dbReference type="Gene3D" id="1.10.287.130">
    <property type="match status" value="1"/>
</dbReference>
<dbReference type="PANTHER" id="PTHR43047:SF72">
    <property type="entry name" value="OSMOSENSING HISTIDINE PROTEIN KINASE SLN1"/>
    <property type="match status" value="1"/>
</dbReference>
<evidence type="ECO:0000256" key="4">
    <source>
        <dbReference type="ARBA" id="ARBA00022475"/>
    </source>
</evidence>
<organism evidence="14 15">
    <name type="scientific">Clostridium carboxidivorans P7</name>
    <dbReference type="NCBI Taxonomy" id="536227"/>
    <lineage>
        <taxon>Bacteria</taxon>
        <taxon>Bacillati</taxon>
        <taxon>Bacillota</taxon>
        <taxon>Clostridia</taxon>
        <taxon>Eubacteriales</taxon>
        <taxon>Clostridiaceae</taxon>
        <taxon>Clostridium</taxon>
    </lineage>
</organism>
<dbReference type="CDD" id="cd16922">
    <property type="entry name" value="HATPase_EvgS-ArcB-TorS-like"/>
    <property type="match status" value="1"/>
</dbReference>
<dbReference type="Gene3D" id="3.30.565.10">
    <property type="entry name" value="Histidine kinase-like ATPase, C-terminal domain"/>
    <property type="match status" value="1"/>
</dbReference>
<dbReference type="KEGG" id="cck:Ccar_10095"/>
<accession>C6PY50</accession>
<comment type="subcellular location">
    <subcellularLocation>
        <location evidence="2">Cell membrane</location>
    </subcellularLocation>
</comment>
<dbReference type="Pfam" id="PF00512">
    <property type="entry name" value="HisKA"/>
    <property type="match status" value="1"/>
</dbReference>
<evidence type="ECO:0000256" key="11">
    <source>
        <dbReference type="ARBA" id="ARBA00023136"/>
    </source>
</evidence>
<evidence type="ECO:0000259" key="13">
    <source>
        <dbReference type="PROSITE" id="PS50112"/>
    </source>
</evidence>
<dbReference type="InterPro" id="IPR003661">
    <property type="entry name" value="HisK_dim/P_dom"/>
</dbReference>
<dbReference type="SUPFAM" id="SSF47384">
    <property type="entry name" value="Homodimeric domain of signal transducing histidine kinase"/>
    <property type="match status" value="1"/>
</dbReference>
<keyword evidence="10" id="KW-0902">Two-component regulatory system</keyword>
<dbReference type="PRINTS" id="PR00344">
    <property type="entry name" value="BCTRLSENSOR"/>
</dbReference>
<dbReference type="EMBL" id="ACVI01000074">
    <property type="protein sequence ID" value="EET85838.1"/>
    <property type="molecule type" value="Genomic_DNA"/>
</dbReference>
<dbReference type="InterPro" id="IPR036097">
    <property type="entry name" value="HisK_dim/P_sf"/>
</dbReference>
<evidence type="ECO:0000256" key="7">
    <source>
        <dbReference type="ARBA" id="ARBA00022741"/>
    </source>
</evidence>
<dbReference type="Proteomes" id="UP000004198">
    <property type="component" value="Unassembled WGS sequence"/>
</dbReference>
<dbReference type="InterPro" id="IPR003594">
    <property type="entry name" value="HATPase_dom"/>
</dbReference>
<name>C6PY50_9CLOT</name>
<evidence type="ECO:0000313" key="15">
    <source>
        <dbReference type="Proteomes" id="UP000004198"/>
    </source>
</evidence>
<proteinExistence type="predicted"/>
<comment type="caution">
    <text evidence="14">The sequence shown here is derived from an EMBL/GenBank/DDBJ whole genome shotgun (WGS) entry which is preliminary data.</text>
</comment>
<dbReference type="SMART" id="SM00387">
    <property type="entry name" value="HATPase_c"/>
    <property type="match status" value="1"/>
</dbReference>
<evidence type="ECO:0000259" key="12">
    <source>
        <dbReference type="PROSITE" id="PS50109"/>
    </source>
</evidence>
<dbReference type="RefSeq" id="WP_007062602.1">
    <property type="nucleotide sequence ID" value="NZ_ACVI01000074.1"/>
</dbReference>
<dbReference type="InterPro" id="IPR035965">
    <property type="entry name" value="PAS-like_dom_sf"/>
</dbReference>
<keyword evidence="6 14" id="KW-0808">Transferase</keyword>
<evidence type="ECO:0000256" key="1">
    <source>
        <dbReference type="ARBA" id="ARBA00000085"/>
    </source>
</evidence>
<evidence type="ECO:0000256" key="5">
    <source>
        <dbReference type="ARBA" id="ARBA00022553"/>
    </source>
</evidence>
<dbReference type="Pfam" id="PF13426">
    <property type="entry name" value="PAS_9"/>
    <property type="match status" value="3"/>
</dbReference>
<dbReference type="GO" id="GO:0005524">
    <property type="term" value="F:ATP binding"/>
    <property type="evidence" value="ECO:0007669"/>
    <property type="project" value="UniProtKB-KW"/>
</dbReference>
<evidence type="ECO:0000256" key="3">
    <source>
        <dbReference type="ARBA" id="ARBA00012438"/>
    </source>
</evidence>
<keyword evidence="8 14" id="KW-0418">Kinase</keyword>
<dbReference type="PROSITE" id="PS50109">
    <property type="entry name" value="HIS_KIN"/>
    <property type="match status" value="1"/>
</dbReference>
<reference evidence="14 15" key="1">
    <citation type="submission" date="2009-06" db="EMBL/GenBank/DDBJ databases">
        <title>The draft genome of Clostridium carboxidivorans P7.</title>
        <authorList>
            <consortium name="US DOE Joint Genome Institute (JGI-PGF)"/>
            <person name="Lucas S."/>
            <person name="Copeland A."/>
            <person name="Lapidus A."/>
            <person name="Glavina del Rio T."/>
            <person name="Tice H."/>
            <person name="Bruce D."/>
            <person name="Goodwin L."/>
            <person name="Pitluck S."/>
            <person name="Larimer F."/>
            <person name="Land M.L."/>
            <person name="Hauser L."/>
            <person name="Hemme C.L."/>
        </authorList>
    </citation>
    <scope>NUCLEOTIDE SEQUENCE [LARGE SCALE GENOMIC DNA]</scope>
    <source>
        <strain evidence="14 15">P7</strain>
    </source>
</reference>
<sequence>MYYALNEGTEEPFFYTKNSVIIEMNNEFINFTGYSRDELIGKSLLKIGYMLRIDSKFSLENIKNGCGFYIFTKEYDERWVSITCKTLEIENEKVYFFKEKTNLRIENKFSIINKLLLDNNVGVAIYNVPNLTLLKANQYYLNLLGKPYNTKETAIGKKASDFIYLWENSEWKEIVTNVINTGQSFLRKEMKEYNQNWKELYIDGNIIPVIEKGKVKYIVLIGEDVTEKVLLRKSSQEQAKIINKQKEKLEIIMENMFDGLFVIDKHYKYTLLNNSAREFMFNFHPLKSVGDSLSYIKYYDSLGNLIPVKELPITKVLKGEKVKEFRITCGMKDEMHNFDISGSPIYDNKGDFDSGIIIVRNVTDKIKAEENRLLKTQLNFFNNMIANLKVGFVRYSYPEYKIIEINNKTYDDLKQINPGVGNVLSIIGKNLFSAFNFTKDEEAEFRKNIQNIVDKKVNSNFNYHKFYLSGEERFLKLIHQPLVGINGKAVEIIDISTDITDEVKAKNEMKKIFQIHEELFANVSHELKTPLNVIFSTNQLMELYLKKGLVEVNKEKVFRDVDIIKQNCYRLTKLINNIVDLSKIESGFFKLNLSNENIVEVTENIVQSVSEYIKRKEINIIFDTNTEEKIIACDPEKIERIILNLISNAIKFSNSGGSIFVNVLDKGGIVEISVEDTGIGIEKKYLDNIFGRFQQVDKSLSRNVEGSGIGLSLVKSIVEMHGGKISVASEVGKGSIFKVELPARIIKSSKAIEKNKQINNKIQMINVEFSDIYSI</sequence>
<dbReference type="SMART" id="SM00388">
    <property type="entry name" value="HisKA"/>
    <property type="match status" value="1"/>
</dbReference>
<dbReference type="PATRIC" id="fig|536227.13.peg.2111"/>
<evidence type="ECO:0000256" key="9">
    <source>
        <dbReference type="ARBA" id="ARBA00022840"/>
    </source>
</evidence>
<dbReference type="GO" id="GO:0009927">
    <property type="term" value="F:histidine phosphotransfer kinase activity"/>
    <property type="evidence" value="ECO:0007669"/>
    <property type="project" value="TreeGrafter"/>
</dbReference>
<evidence type="ECO:0000313" key="14">
    <source>
        <dbReference type="EMBL" id="EET85838.1"/>
    </source>
</evidence>
<dbReference type="InterPro" id="IPR036890">
    <property type="entry name" value="HATPase_C_sf"/>
</dbReference>
<gene>
    <name evidence="14" type="ORF">CcarbDRAFT_3717</name>
</gene>